<evidence type="ECO:0000256" key="2">
    <source>
        <dbReference type="ARBA" id="ARBA00007225"/>
    </source>
</evidence>
<protein>
    <recommendedName>
        <fullName evidence="3">membrane dipeptidase</fullName>
        <ecNumber evidence="3">3.4.13.19</ecNumber>
    </recommendedName>
</protein>
<dbReference type="EMBL" id="CP011266">
    <property type="protein sequence ID" value="ALT69328.1"/>
    <property type="molecule type" value="Genomic_DNA"/>
</dbReference>
<dbReference type="InterPro" id="IPR047804">
    <property type="entry name" value="C69_dipept_A-like"/>
</dbReference>
<dbReference type="PROSITE" id="PS51257">
    <property type="entry name" value="PROKAR_LIPOPROTEIN"/>
    <property type="match status" value="1"/>
</dbReference>
<keyword evidence="6" id="KW-0224">Dipeptidase</keyword>
<evidence type="ECO:0000313" key="7">
    <source>
        <dbReference type="EMBL" id="ALT69328.1"/>
    </source>
</evidence>
<evidence type="ECO:0000256" key="6">
    <source>
        <dbReference type="ARBA" id="ARBA00022997"/>
    </source>
</evidence>
<name>A0A0U3E8Q2_9EURY</name>
<evidence type="ECO:0000256" key="1">
    <source>
        <dbReference type="ARBA" id="ARBA00001670"/>
    </source>
</evidence>
<comment type="similarity">
    <text evidence="2">Belongs to the peptidase C69 family.</text>
</comment>
<dbReference type="Gene3D" id="3.60.60.10">
    <property type="entry name" value="Penicillin V Acylase, Chain A"/>
    <property type="match status" value="1"/>
</dbReference>
<proteinExistence type="inferred from homology"/>
<comment type="catalytic activity">
    <reaction evidence="1">
        <text>an L-aminoacyl-L-amino acid + H2O = 2 an L-alpha-amino acid</text>
        <dbReference type="Rhea" id="RHEA:48940"/>
        <dbReference type="ChEBI" id="CHEBI:15377"/>
        <dbReference type="ChEBI" id="CHEBI:59869"/>
        <dbReference type="ChEBI" id="CHEBI:77460"/>
        <dbReference type="EC" id="3.4.13.19"/>
    </reaction>
</comment>
<dbReference type="AlphaFoldDB" id="A0A0U3E8Q2"/>
<dbReference type="PANTHER" id="PTHR12994:SF17">
    <property type="entry name" value="LD30995P"/>
    <property type="match status" value="1"/>
</dbReference>
<keyword evidence="5" id="KW-0378">Hydrolase</keyword>
<dbReference type="PANTHER" id="PTHR12994">
    <property type="entry name" value="SECERNIN"/>
    <property type="match status" value="1"/>
</dbReference>
<dbReference type="Proteomes" id="UP000067738">
    <property type="component" value="Chromosome"/>
</dbReference>
<dbReference type="PATRIC" id="fig|230361.4.peg.1616"/>
<dbReference type="Pfam" id="PF03577">
    <property type="entry name" value="Peptidase_C69"/>
    <property type="match status" value="1"/>
</dbReference>
<sequence>MEFLFLKLEYSSKKLIGLFFCVLLICSMQISAACTGIYVGKDASTDGSTIIARSNDYRADWGNRITITPHVDNSPGRFMPVSADGEVKTEIPSTTYKYTATPYMDSAQASNWADCDAAACTNEYGVSMTMSVSAYLNNESLKADPLVKEGLAEVSAADLVICQSKTAREAVEVLFGIVDRYGNAESNIAIIADQNEVWYVELYGGHQYAAVKMPKDKVAVFGNEFSLEYLSDYEDSITSADLTKLPEENGFAVKGKNGEINLFETYAGTKINNDTAHMRTWQGHRLLEPSKYSSDYDHNAMYPLSFTPDKKVSPQDVAHILRDRYEGTQYSPDEAGRNDTRVIGSDETLSAHIIQIFPNLPAEMSCVSWVSCGPPVYGVFVPVSNDCVNVSEAYGSNQPANDTGVFDTNNYPYYVSKSLCTQCMGHDNYNIYGRPVQTYWNESEGHMFKSMGEVLSKAAQIPDKNHRSNYLTSYCNDVQTKAFNDGKEILNEFNSNNNLKNASAHPIELKLNASQYSYVPDVPADAKGLFGFLVP</sequence>
<keyword evidence="8" id="KW-1185">Reference proteome</keyword>
<dbReference type="GO" id="GO:0016805">
    <property type="term" value="F:dipeptidase activity"/>
    <property type="evidence" value="ECO:0007669"/>
    <property type="project" value="UniProtKB-KW"/>
</dbReference>
<keyword evidence="4" id="KW-0645">Protease</keyword>
<evidence type="ECO:0000256" key="5">
    <source>
        <dbReference type="ARBA" id="ARBA00022801"/>
    </source>
</evidence>
<dbReference type="GO" id="GO:0070004">
    <property type="term" value="F:cysteine-type exopeptidase activity"/>
    <property type="evidence" value="ECO:0007669"/>
    <property type="project" value="InterPro"/>
</dbReference>
<dbReference type="EC" id="3.4.13.19" evidence="3"/>
<dbReference type="GO" id="GO:0006508">
    <property type="term" value="P:proteolysis"/>
    <property type="evidence" value="ECO:0007669"/>
    <property type="project" value="UniProtKB-KW"/>
</dbReference>
<evidence type="ECO:0000256" key="4">
    <source>
        <dbReference type="ARBA" id="ARBA00022670"/>
    </source>
</evidence>
<evidence type="ECO:0000256" key="3">
    <source>
        <dbReference type="ARBA" id="ARBA00013110"/>
    </source>
</evidence>
<evidence type="ECO:0000313" key="8">
    <source>
        <dbReference type="Proteomes" id="UP000067738"/>
    </source>
</evidence>
<gene>
    <name evidence="7" type="ORF">sm9_1559</name>
</gene>
<organism evidence="7 8">
    <name type="scientific">Methanobrevibacter millerae</name>
    <dbReference type="NCBI Taxonomy" id="230361"/>
    <lineage>
        <taxon>Archaea</taxon>
        <taxon>Methanobacteriati</taxon>
        <taxon>Methanobacteriota</taxon>
        <taxon>Methanomada group</taxon>
        <taxon>Methanobacteria</taxon>
        <taxon>Methanobacteriales</taxon>
        <taxon>Methanobacteriaceae</taxon>
        <taxon>Methanobrevibacter</taxon>
    </lineage>
</organism>
<accession>A0A0U3E8Q2</accession>
<dbReference type="NCBIfam" id="NF033678">
    <property type="entry name" value="C69_fam_dipept"/>
    <property type="match status" value="1"/>
</dbReference>
<dbReference type="KEGG" id="mmil:sm9_1559"/>
<reference evidence="7 8" key="1">
    <citation type="submission" date="2015-04" db="EMBL/GenBank/DDBJ databases">
        <title>The complete genome sequence of the rumen methanogen Methanobrevibacter millerae SM9.</title>
        <authorList>
            <person name="Leahy S.C."/>
            <person name="Kelly W.J."/>
            <person name="Pacheco D.M."/>
            <person name="Li D."/>
            <person name="Altermann E."/>
            <person name="Attwood G.T."/>
        </authorList>
    </citation>
    <scope>NUCLEOTIDE SEQUENCE [LARGE SCALE GENOMIC DNA]</scope>
    <source>
        <strain evidence="7 8">SM9</strain>
    </source>
</reference>
<dbReference type="InterPro" id="IPR005322">
    <property type="entry name" value="Peptidase_C69"/>
</dbReference>